<dbReference type="InterPro" id="IPR036754">
    <property type="entry name" value="YbaK/aa-tRNA-synt-asso_dom_sf"/>
</dbReference>
<dbReference type="EMBL" id="JAEDAK010000001">
    <property type="protein sequence ID" value="MBH9575414.1"/>
    <property type="molecule type" value="Genomic_DNA"/>
</dbReference>
<dbReference type="InterPro" id="IPR007214">
    <property type="entry name" value="YbaK/aa-tRNA-synth-assoc-dom"/>
</dbReference>
<dbReference type="Proteomes" id="UP000613266">
    <property type="component" value="Unassembled WGS sequence"/>
</dbReference>
<organism evidence="2 3">
    <name type="scientific">Inhella proteolytica</name>
    <dbReference type="NCBI Taxonomy" id="2795029"/>
    <lineage>
        <taxon>Bacteria</taxon>
        <taxon>Pseudomonadati</taxon>
        <taxon>Pseudomonadota</taxon>
        <taxon>Betaproteobacteria</taxon>
        <taxon>Burkholderiales</taxon>
        <taxon>Sphaerotilaceae</taxon>
        <taxon>Inhella</taxon>
    </lineage>
</organism>
<protein>
    <submittedName>
        <fullName evidence="2">YbaK/EbsC family protein</fullName>
    </submittedName>
</protein>
<evidence type="ECO:0000313" key="3">
    <source>
        <dbReference type="Proteomes" id="UP000613266"/>
    </source>
</evidence>
<evidence type="ECO:0000313" key="2">
    <source>
        <dbReference type="EMBL" id="MBH9575414.1"/>
    </source>
</evidence>
<sequence>MSSEPSHPAVERVQQALAVGGASVRPQWLADGAHTAAQAAEQLGVPLGAIAKSVILRCGDAAVLCITAGDRRVQAERLPPELGPPGRADADFVRRHTGFAIGGVAPLGFAPAEAASAPRVLMDPSLWRFATVWAAAGHPRTVFGLPPDQLQQLAAATVHPFTDES</sequence>
<dbReference type="SUPFAM" id="SSF55826">
    <property type="entry name" value="YbaK/ProRS associated domain"/>
    <property type="match status" value="1"/>
</dbReference>
<dbReference type="Gene3D" id="3.90.960.10">
    <property type="entry name" value="YbaK/aminoacyl-tRNA synthetase-associated domain"/>
    <property type="match status" value="1"/>
</dbReference>
<dbReference type="PANTHER" id="PTHR30411:SF1">
    <property type="entry name" value="CYTOPLASMIC PROTEIN"/>
    <property type="match status" value="1"/>
</dbReference>
<proteinExistence type="predicted"/>
<feature type="domain" description="YbaK/aminoacyl-tRNA synthetase-associated" evidence="1">
    <location>
        <begin position="32"/>
        <end position="153"/>
    </location>
</feature>
<dbReference type="RefSeq" id="WP_198109034.1">
    <property type="nucleotide sequence ID" value="NZ_JAEDAK010000001.1"/>
</dbReference>
<dbReference type="Pfam" id="PF04073">
    <property type="entry name" value="tRNA_edit"/>
    <property type="match status" value="1"/>
</dbReference>
<dbReference type="GO" id="GO:0002161">
    <property type="term" value="F:aminoacyl-tRNA deacylase activity"/>
    <property type="evidence" value="ECO:0007669"/>
    <property type="project" value="InterPro"/>
</dbReference>
<gene>
    <name evidence="2" type="ORF">I7X39_00710</name>
</gene>
<accession>A0A931J0R3</accession>
<reference evidence="2" key="1">
    <citation type="submission" date="2020-12" db="EMBL/GenBank/DDBJ databases">
        <title>The genome sequence of Inhella sp. 1Y17.</title>
        <authorList>
            <person name="Liu Y."/>
        </authorList>
    </citation>
    <scope>NUCLEOTIDE SEQUENCE</scope>
    <source>
        <strain evidence="2">1Y17</strain>
    </source>
</reference>
<dbReference type="PANTHER" id="PTHR30411">
    <property type="entry name" value="CYTOPLASMIC PROTEIN"/>
    <property type="match status" value="1"/>
</dbReference>
<comment type="caution">
    <text evidence="2">The sequence shown here is derived from an EMBL/GenBank/DDBJ whole genome shotgun (WGS) entry which is preliminary data.</text>
</comment>
<keyword evidence="3" id="KW-1185">Reference proteome</keyword>
<dbReference type="AlphaFoldDB" id="A0A931J0R3"/>
<evidence type="ECO:0000259" key="1">
    <source>
        <dbReference type="Pfam" id="PF04073"/>
    </source>
</evidence>
<name>A0A931J0R3_9BURK</name>
<dbReference type="CDD" id="cd04333">
    <property type="entry name" value="ProX_deacylase"/>
    <property type="match status" value="1"/>
</dbReference>